<evidence type="ECO:0000256" key="4">
    <source>
        <dbReference type="ARBA" id="ARBA00022989"/>
    </source>
</evidence>
<dbReference type="InterPro" id="IPR036259">
    <property type="entry name" value="MFS_trans_sf"/>
</dbReference>
<comment type="caution">
    <text evidence="9">The sequence shown here is derived from an EMBL/GenBank/DDBJ whole genome shotgun (WGS) entry which is preliminary data.</text>
</comment>
<dbReference type="InterPro" id="IPR050189">
    <property type="entry name" value="MFS_Efflux_Transporters"/>
</dbReference>
<evidence type="ECO:0000256" key="5">
    <source>
        <dbReference type="ARBA" id="ARBA00023136"/>
    </source>
</evidence>
<gene>
    <name evidence="9" type="ORF">B1813_14765</name>
</gene>
<feature type="transmembrane region" description="Helical" evidence="7">
    <location>
        <begin position="334"/>
        <end position="355"/>
    </location>
</feature>
<feature type="transmembrane region" description="Helical" evidence="7">
    <location>
        <begin position="361"/>
        <end position="379"/>
    </location>
</feature>
<dbReference type="PANTHER" id="PTHR43124:SF3">
    <property type="entry name" value="CHLORAMPHENICOL EFFLUX PUMP RV0191"/>
    <property type="match status" value="1"/>
</dbReference>
<feature type="region of interest" description="Disordered" evidence="6">
    <location>
        <begin position="389"/>
        <end position="410"/>
    </location>
</feature>
<keyword evidence="4 7" id="KW-1133">Transmembrane helix</keyword>
<accession>A0A1V9A0X5</accession>
<dbReference type="Gene3D" id="1.20.1250.20">
    <property type="entry name" value="MFS general substrate transporter like domains"/>
    <property type="match status" value="1"/>
</dbReference>
<feature type="domain" description="Major facilitator superfamily (MFS) profile" evidence="8">
    <location>
        <begin position="14"/>
        <end position="384"/>
    </location>
</feature>
<dbReference type="AlphaFoldDB" id="A0A1V9A0X5"/>
<reference evidence="9 10" key="1">
    <citation type="submission" date="2017-02" db="EMBL/GenBank/DDBJ databases">
        <title>Draft genome of Saccharomonospora sp. 154.</title>
        <authorList>
            <person name="Alonso-Carmona G.S."/>
            <person name="De La Haba R."/>
            <person name="Vera-Gargallo B."/>
            <person name="Sandoval-Trujillo A.H."/>
            <person name="Ramirez-Duran N."/>
            <person name="Ventosa A."/>
        </authorList>
    </citation>
    <scope>NUCLEOTIDE SEQUENCE [LARGE SCALE GENOMIC DNA]</scope>
    <source>
        <strain evidence="9 10">LRS4.154</strain>
    </source>
</reference>
<proteinExistence type="predicted"/>
<evidence type="ECO:0000256" key="2">
    <source>
        <dbReference type="ARBA" id="ARBA00022475"/>
    </source>
</evidence>
<evidence type="ECO:0000256" key="1">
    <source>
        <dbReference type="ARBA" id="ARBA00004651"/>
    </source>
</evidence>
<dbReference type="SUPFAM" id="SSF103473">
    <property type="entry name" value="MFS general substrate transporter"/>
    <property type="match status" value="1"/>
</dbReference>
<evidence type="ECO:0000313" key="10">
    <source>
        <dbReference type="Proteomes" id="UP000192591"/>
    </source>
</evidence>
<dbReference type="Proteomes" id="UP000192591">
    <property type="component" value="Unassembled WGS sequence"/>
</dbReference>
<dbReference type="InterPro" id="IPR011701">
    <property type="entry name" value="MFS"/>
</dbReference>
<evidence type="ECO:0000256" key="7">
    <source>
        <dbReference type="SAM" id="Phobius"/>
    </source>
</evidence>
<dbReference type="PROSITE" id="PS50850">
    <property type="entry name" value="MFS"/>
    <property type="match status" value="1"/>
</dbReference>
<dbReference type="PANTHER" id="PTHR43124">
    <property type="entry name" value="PURINE EFFLUX PUMP PBUE"/>
    <property type="match status" value="1"/>
</dbReference>
<keyword evidence="3 7" id="KW-0812">Transmembrane</keyword>
<evidence type="ECO:0000256" key="6">
    <source>
        <dbReference type="SAM" id="MobiDB-lite"/>
    </source>
</evidence>
<dbReference type="EMBL" id="MWIH01000006">
    <property type="protein sequence ID" value="OQO90789.1"/>
    <property type="molecule type" value="Genomic_DNA"/>
</dbReference>
<dbReference type="STRING" id="1962155.B1813_14765"/>
<feature type="transmembrane region" description="Helical" evidence="7">
    <location>
        <begin position="138"/>
        <end position="160"/>
    </location>
</feature>
<keyword evidence="2" id="KW-1003">Cell membrane</keyword>
<feature type="transmembrane region" description="Helical" evidence="7">
    <location>
        <begin position="247"/>
        <end position="266"/>
    </location>
</feature>
<feature type="transmembrane region" description="Helical" evidence="7">
    <location>
        <begin position="80"/>
        <end position="101"/>
    </location>
</feature>
<organism evidence="9 10">
    <name type="scientific">Saccharomonospora piscinae</name>
    <dbReference type="NCBI Taxonomy" id="687388"/>
    <lineage>
        <taxon>Bacteria</taxon>
        <taxon>Bacillati</taxon>
        <taxon>Actinomycetota</taxon>
        <taxon>Actinomycetes</taxon>
        <taxon>Pseudonocardiales</taxon>
        <taxon>Pseudonocardiaceae</taxon>
        <taxon>Saccharomonospora</taxon>
    </lineage>
</organism>
<keyword evidence="10" id="KW-1185">Reference proteome</keyword>
<feature type="transmembrane region" description="Helical" evidence="7">
    <location>
        <begin position="273"/>
        <end position="292"/>
    </location>
</feature>
<name>A0A1V9A0X5_SACPI</name>
<evidence type="ECO:0000313" key="9">
    <source>
        <dbReference type="EMBL" id="OQO90789.1"/>
    </source>
</evidence>
<feature type="transmembrane region" description="Helical" evidence="7">
    <location>
        <begin position="54"/>
        <end position="73"/>
    </location>
</feature>
<dbReference type="Pfam" id="PF07690">
    <property type="entry name" value="MFS_1"/>
    <property type="match status" value="1"/>
</dbReference>
<protein>
    <submittedName>
        <fullName evidence="9">MFS transporter</fullName>
    </submittedName>
</protein>
<feature type="transmembrane region" description="Helical" evidence="7">
    <location>
        <begin position="298"/>
        <end position="322"/>
    </location>
</feature>
<feature type="transmembrane region" description="Helical" evidence="7">
    <location>
        <begin position="210"/>
        <end position="235"/>
    </location>
</feature>
<dbReference type="RefSeq" id="WP_081192894.1">
    <property type="nucleotide sequence ID" value="NZ_MWIH01000006.1"/>
</dbReference>
<dbReference type="CDD" id="cd17324">
    <property type="entry name" value="MFS_NepI_like"/>
    <property type="match status" value="1"/>
</dbReference>
<feature type="transmembrane region" description="Helical" evidence="7">
    <location>
        <begin position="107"/>
        <end position="126"/>
    </location>
</feature>
<dbReference type="InterPro" id="IPR020846">
    <property type="entry name" value="MFS_dom"/>
</dbReference>
<evidence type="ECO:0000256" key="3">
    <source>
        <dbReference type="ARBA" id="ARBA00022692"/>
    </source>
</evidence>
<feature type="transmembrane region" description="Helical" evidence="7">
    <location>
        <begin position="166"/>
        <end position="189"/>
    </location>
</feature>
<sequence>MRDHTTTHRLPVGALLALTTAAFLTVLTEALPAGVLPGLSRDLGVSQATAGQTVTVYAIGTALSAIPLTAATARWRRKHVLLTGVAGFAAANTVTAVGSGVELVMGARFVAGIAAGLVWALLAGYARRLAPAGREGRAIAVVMAGIPLALSLGVPAGTFLGTAVGWRWTFALVTGLALVLLVWVVAVVPDRPGAEARERLPLARALARPGVVPVLVVTALFVLAHTIGYTYIAALLGSVGLASRVDVMLLVFGIASMVSIWLVGIHIDRRLRLLSLCSVLLVGAASAALAGLTGGAVFVAVAIAVWGLGWGGAPTLLQTAVARAGGEVADTAQAVLVTIWNAAMAAGGAVGGIAIGLTSAAVLPLWVLALLLPVLVVVLRGSGFPRIPGQQSEGATSRRSLTIPSERANS</sequence>
<dbReference type="GO" id="GO:0005886">
    <property type="term" value="C:plasma membrane"/>
    <property type="evidence" value="ECO:0007669"/>
    <property type="project" value="UniProtKB-SubCell"/>
</dbReference>
<evidence type="ECO:0000259" key="8">
    <source>
        <dbReference type="PROSITE" id="PS50850"/>
    </source>
</evidence>
<dbReference type="GO" id="GO:0022857">
    <property type="term" value="F:transmembrane transporter activity"/>
    <property type="evidence" value="ECO:0007669"/>
    <property type="project" value="InterPro"/>
</dbReference>
<comment type="subcellular location">
    <subcellularLocation>
        <location evidence="1">Cell membrane</location>
        <topology evidence="1">Multi-pass membrane protein</topology>
    </subcellularLocation>
</comment>
<keyword evidence="5 7" id="KW-0472">Membrane</keyword>